<evidence type="ECO:0000313" key="2">
    <source>
        <dbReference type="Proteomes" id="UP001239111"/>
    </source>
</evidence>
<reference evidence="1" key="1">
    <citation type="submission" date="2023-04" db="EMBL/GenBank/DDBJ databases">
        <title>A chromosome-level genome assembly of the parasitoid wasp Eretmocerus hayati.</title>
        <authorList>
            <person name="Zhong Y."/>
            <person name="Liu S."/>
            <person name="Liu Y."/>
        </authorList>
    </citation>
    <scope>NUCLEOTIDE SEQUENCE</scope>
    <source>
        <strain evidence="1">ZJU_SS_LIU_2023</strain>
    </source>
</reference>
<dbReference type="EMBL" id="CM056743">
    <property type="protein sequence ID" value="KAJ8673324.1"/>
    <property type="molecule type" value="Genomic_DNA"/>
</dbReference>
<proteinExistence type="predicted"/>
<accession>A0ACC2NSP3</accession>
<dbReference type="Proteomes" id="UP001239111">
    <property type="component" value="Chromosome 3"/>
</dbReference>
<protein>
    <submittedName>
        <fullName evidence="1">Uncharacterized protein</fullName>
    </submittedName>
</protein>
<keyword evidence="2" id="KW-1185">Reference proteome</keyword>
<sequence length="206" mass="22474">MWEPSAREGDAAAMGKEGKEQVDSQLDSGFLSGSNLMSSEMSIEPEDDRTDEPIEAPESPKPLVDLGVDSAFCDLSLKENTAAPLDSGIIEDSEEDFGSAQVKEQSLQPYELCYTQDNDGDTQLHICVLLVMAGADPLIRDFKGNTPLHVACLTKDINCAKAITNFGKRLPQLSQNMEQKNYVDEVSISGKASKFLPEPYVQLLNV</sequence>
<organism evidence="1 2">
    <name type="scientific">Eretmocerus hayati</name>
    <dbReference type="NCBI Taxonomy" id="131215"/>
    <lineage>
        <taxon>Eukaryota</taxon>
        <taxon>Metazoa</taxon>
        <taxon>Ecdysozoa</taxon>
        <taxon>Arthropoda</taxon>
        <taxon>Hexapoda</taxon>
        <taxon>Insecta</taxon>
        <taxon>Pterygota</taxon>
        <taxon>Neoptera</taxon>
        <taxon>Endopterygota</taxon>
        <taxon>Hymenoptera</taxon>
        <taxon>Apocrita</taxon>
        <taxon>Proctotrupomorpha</taxon>
        <taxon>Chalcidoidea</taxon>
        <taxon>Aphelinidae</taxon>
        <taxon>Aphelininae</taxon>
        <taxon>Eretmocerus</taxon>
    </lineage>
</organism>
<name>A0ACC2NSP3_9HYME</name>
<comment type="caution">
    <text evidence="1">The sequence shown here is derived from an EMBL/GenBank/DDBJ whole genome shotgun (WGS) entry which is preliminary data.</text>
</comment>
<gene>
    <name evidence="1" type="ORF">QAD02_004586</name>
</gene>
<evidence type="ECO:0000313" key="1">
    <source>
        <dbReference type="EMBL" id="KAJ8673324.1"/>
    </source>
</evidence>